<gene>
    <name evidence="3" type="ORF">J2S39_002068</name>
</gene>
<evidence type="ECO:0000256" key="2">
    <source>
        <dbReference type="ARBA" id="ARBA00023239"/>
    </source>
</evidence>
<keyword evidence="2" id="KW-0456">Lyase</keyword>
<proteinExistence type="predicted"/>
<accession>A0ABU1ZZM4</accession>
<dbReference type="Pfam" id="PF01903">
    <property type="entry name" value="CbiX"/>
    <property type="match status" value="1"/>
</dbReference>
<dbReference type="Gene3D" id="3.40.50.1400">
    <property type="match status" value="2"/>
</dbReference>
<sequence length="226" mass="23652">MTHLILLSHGSRHPRAHEGVEKLAGATAALLGDAAASVRVAHLDFDEERTLDKVAVGVDRAVVVPLLFAGGFHTRYDVPQEIVAAEEATGARLRLADILGAGADMAELLATSVRERAAPDAHVVLYSVGSSIGQAQDNVRALAPMIADRTGRAVEFISATNMERSVADAVAEFDPVHLLPLFVTDGLLLDLAHRALGESSTASGPLGAELAGVVADRYRAALALSR</sequence>
<evidence type="ECO:0000313" key="3">
    <source>
        <dbReference type="EMBL" id="MDR7330392.1"/>
    </source>
</evidence>
<protein>
    <submittedName>
        <fullName evidence="3">Sirohydrochlorin ferrochelatase</fullName>
    </submittedName>
</protein>
<dbReference type="InterPro" id="IPR050963">
    <property type="entry name" value="Sirohydro_Cobaltochel/CbiX"/>
</dbReference>
<dbReference type="Proteomes" id="UP001180840">
    <property type="component" value="Unassembled WGS sequence"/>
</dbReference>
<evidence type="ECO:0000313" key="4">
    <source>
        <dbReference type="Proteomes" id="UP001180840"/>
    </source>
</evidence>
<dbReference type="PANTHER" id="PTHR33542">
    <property type="entry name" value="SIROHYDROCHLORIN FERROCHELATASE, CHLOROPLASTIC"/>
    <property type="match status" value="1"/>
</dbReference>
<comment type="caution">
    <text evidence="3">The sequence shown here is derived from an EMBL/GenBank/DDBJ whole genome shotgun (WGS) entry which is preliminary data.</text>
</comment>
<reference evidence="3" key="1">
    <citation type="submission" date="2023-07" db="EMBL/GenBank/DDBJ databases">
        <title>Sequencing the genomes of 1000 actinobacteria strains.</title>
        <authorList>
            <person name="Klenk H.-P."/>
        </authorList>
    </citation>
    <scope>NUCLEOTIDE SEQUENCE</scope>
    <source>
        <strain evidence="3">DSM 107476</strain>
    </source>
</reference>
<dbReference type="SUPFAM" id="SSF53800">
    <property type="entry name" value="Chelatase"/>
    <property type="match status" value="1"/>
</dbReference>
<evidence type="ECO:0000256" key="1">
    <source>
        <dbReference type="ARBA" id="ARBA00022723"/>
    </source>
</evidence>
<keyword evidence="1" id="KW-0479">Metal-binding</keyword>
<dbReference type="CDD" id="cd03416">
    <property type="entry name" value="CbiX_SirB_N"/>
    <property type="match status" value="1"/>
</dbReference>
<dbReference type="PANTHER" id="PTHR33542:SF5">
    <property type="entry name" value="FERROCHELATASE CHE1"/>
    <property type="match status" value="1"/>
</dbReference>
<keyword evidence="4" id="KW-1185">Reference proteome</keyword>
<dbReference type="EMBL" id="JAVDXZ010000001">
    <property type="protein sequence ID" value="MDR7330392.1"/>
    <property type="molecule type" value="Genomic_DNA"/>
</dbReference>
<dbReference type="InterPro" id="IPR002762">
    <property type="entry name" value="CbiX-like"/>
</dbReference>
<name>A0ABU1ZZM4_9CORY</name>
<organism evidence="3 4">
    <name type="scientific">Corynebacterium guangdongense</name>
    <dbReference type="NCBI Taxonomy" id="1783348"/>
    <lineage>
        <taxon>Bacteria</taxon>
        <taxon>Bacillati</taxon>
        <taxon>Actinomycetota</taxon>
        <taxon>Actinomycetes</taxon>
        <taxon>Mycobacteriales</taxon>
        <taxon>Corynebacteriaceae</taxon>
        <taxon>Corynebacterium</taxon>
    </lineage>
</organism>
<dbReference type="RefSeq" id="WP_290196042.1">
    <property type="nucleotide sequence ID" value="NZ_CP047654.1"/>
</dbReference>